<dbReference type="STRING" id="158898.SAMN04488548_134693"/>
<gene>
    <name evidence="3" type="ORF">SAMN04488548_134693</name>
</gene>
<evidence type="ECO:0000259" key="2">
    <source>
        <dbReference type="Pfam" id="PF02371"/>
    </source>
</evidence>
<dbReference type="EMBL" id="FNLM01000034">
    <property type="protein sequence ID" value="SDU35672.1"/>
    <property type="molecule type" value="Genomic_DNA"/>
</dbReference>
<organism evidence="3 4">
    <name type="scientific">Gordonia westfalica</name>
    <dbReference type="NCBI Taxonomy" id="158898"/>
    <lineage>
        <taxon>Bacteria</taxon>
        <taxon>Bacillati</taxon>
        <taxon>Actinomycetota</taxon>
        <taxon>Actinomycetes</taxon>
        <taxon>Mycobacteriales</taxon>
        <taxon>Gordoniaceae</taxon>
        <taxon>Gordonia</taxon>
    </lineage>
</organism>
<dbReference type="GO" id="GO:0006313">
    <property type="term" value="P:DNA transposition"/>
    <property type="evidence" value="ECO:0007669"/>
    <property type="project" value="InterPro"/>
</dbReference>
<proteinExistence type="predicted"/>
<dbReference type="GO" id="GO:0004803">
    <property type="term" value="F:transposase activity"/>
    <property type="evidence" value="ECO:0007669"/>
    <property type="project" value="InterPro"/>
</dbReference>
<evidence type="ECO:0000313" key="3">
    <source>
        <dbReference type="EMBL" id="SDU35672.1"/>
    </source>
</evidence>
<protein>
    <submittedName>
        <fullName evidence="3">Transposase</fullName>
    </submittedName>
</protein>
<name>A0A1H2HUX0_9ACTN</name>
<dbReference type="InterPro" id="IPR002525">
    <property type="entry name" value="Transp_IS110-like_N"/>
</dbReference>
<accession>A0A1H2HUX0</accession>
<reference evidence="3 4" key="1">
    <citation type="submission" date="2016-10" db="EMBL/GenBank/DDBJ databases">
        <authorList>
            <person name="de Groot N.N."/>
        </authorList>
    </citation>
    <scope>NUCLEOTIDE SEQUENCE [LARGE SCALE GENOMIC DNA]</scope>
    <source>
        <strain evidence="3 4">DSM 44215</strain>
    </source>
</reference>
<feature type="domain" description="Transposase IS116/IS110/IS902 C-terminal" evidence="2">
    <location>
        <begin position="309"/>
        <end position="394"/>
    </location>
</feature>
<dbReference type="Pfam" id="PF01548">
    <property type="entry name" value="DEDD_Tnp_IS110"/>
    <property type="match status" value="1"/>
</dbReference>
<feature type="domain" description="Transposase IS110-like N-terminal" evidence="1">
    <location>
        <begin position="32"/>
        <end position="191"/>
    </location>
</feature>
<dbReference type="Proteomes" id="UP000183180">
    <property type="component" value="Unassembled WGS sequence"/>
</dbReference>
<sequence>MFEASPLSRGAKRRNDRLTRFREIVGRDHAVVAIDLAAKKQVIVVADHDSRILARKTFTCTPWKLGPAIAWARTQAEVAGFAGIVIACEPTGHRWKVVADLAAAAGAQMVCVQPMVVARARETEDFTRDKSDDKDALLIARLTTQLHIYLPEHADQHWARLRHLGVRRAEQLTRRAAARQQVRDLLDSAWPQVLECAAQPLDSATWLATMAIIGCDPRTITALRTPARADTRLRAKLRRELARWGVRRIHGPILTAIITAAFATTMPPERTGALERAHYALNDFHHATVECREVEHRMLAVLNDLHLNELASSIPGVTAVSVAAILAETGDLSRFNSARAVVKHAGLCPRENSSGSYQGKTTISGRGRPRLRTAAWRAAFGALRHNPVYAARYQHLTTRTHNRLQPNQAYVAIAAALLRQLHVVITTATPWDPTLAGAPQTAEVNAA</sequence>
<evidence type="ECO:0000259" key="1">
    <source>
        <dbReference type="Pfam" id="PF01548"/>
    </source>
</evidence>
<dbReference type="Pfam" id="PF02371">
    <property type="entry name" value="Transposase_20"/>
    <property type="match status" value="1"/>
</dbReference>
<dbReference type="PANTHER" id="PTHR33055">
    <property type="entry name" value="TRANSPOSASE FOR INSERTION SEQUENCE ELEMENT IS1111A"/>
    <property type="match status" value="1"/>
</dbReference>
<dbReference type="InterPro" id="IPR003346">
    <property type="entry name" value="Transposase_20"/>
</dbReference>
<dbReference type="GO" id="GO:0003677">
    <property type="term" value="F:DNA binding"/>
    <property type="evidence" value="ECO:0007669"/>
    <property type="project" value="InterPro"/>
</dbReference>
<dbReference type="AlphaFoldDB" id="A0A1H2HUX0"/>
<dbReference type="NCBIfam" id="NF033542">
    <property type="entry name" value="transpos_IS110"/>
    <property type="match status" value="1"/>
</dbReference>
<dbReference type="InterPro" id="IPR047650">
    <property type="entry name" value="Transpos_IS110"/>
</dbReference>
<dbReference type="PANTHER" id="PTHR33055:SF3">
    <property type="entry name" value="PUTATIVE TRANSPOSASE FOR IS117-RELATED"/>
    <property type="match status" value="1"/>
</dbReference>
<evidence type="ECO:0000313" key="4">
    <source>
        <dbReference type="Proteomes" id="UP000183180"/>
    </source>
</evidence>